<gene>
    <name evidence="2" type="ORF">SAMN05444484_103293</name>
</gene>
<accession>A0A1M7FAD9</accession>
<feature type="domain" description="T6SS Phospholipase effector Tle1-like catalytic" evidence="1">
    <location>
        <begin position="109"/>
        <end position="379"/>
    </location>
</feature>
<evidence type="ECO:0000313" key="3">
    <source>
        <dbReference type="Proteomes" id="UP000184028"/>
    </source>
</evidence>
<dbReference type="Pfam" id="PF09994">
    <property type="entry name" value="T6SS_Tle1-like_cat"/>
    <property type="match status" value="1"/>
</dbReference>
<dbReference type="Proteomes" id="UP000184028">
    <property type="component" value="Unassembled WGS sequence"/>
</dbReference>
<keyword evidence="3" id="KW-1185">Reference proteome</keyword>
<evidence type="ECO:0000313" key="2">
    <source>
        <dbReference type="EMBL" id="SHM00933.1"/>
    </source>
</evidence>
<dbReference type="EMBL" id="FRBT01000003">
    <property type="protein sequence ID" value="SHM00933.1"/>
    <property type="molecule type" value="Genomic_DNA"/>
</dbReference>
<dbReference type="PANTHER" id="PTHR33840:SF1">
    <property type="entry name" value="TLE1 PHOSPHOLIPASE DOMAIN-CONTAINING PROTEIN"/>
    <property type="match status" value="1"/>
</dbReference>
<dbReference type="RefSeq" id="WP_068842449.1">
    <property type="nucleotide sequence ID" value="NZ_FRBT01000003.1"/>
</dbReference>
<evidence type="ECO:0000259" key="1">
    <source>
        <dbReference type="Pfam" id="PF09994"/>
    </source>
</evidence>
<proteinExistence type="predicted"/>
<dbReference type="STRING" id="946677.SAMN05444484_103293"/>
<name>A0A1M7FAD9_9FLAO</name>
<dbReference type="GO" id="GO:0016787">
    <property type="term" value="F:hydrolase activity"/>
    <property type="evidence" value="ECO:0007669"/>
    <property type="project" value="UniProtKB-KW"/>
</dbReference>
<dbReference type="AlphaFoldDB" id="A0A1M7FAD9"/>
<dbReference type="PANTHER" id="PTHR33840">
    <property type="match status" value="1"/>
</dbReference>
<sequence>MGYSFVYNADTSDDDRKDDELRFEFGIFIDGTLNNKKNTETRKIVRGETNEHVIIDPESRHHKANLHKEALDYEKIKAGRILKNEKLEKPEDYTKYIKGVYRNLLDKQGTDNSYSNDYTNVARLWMCCTEDYRVYVEGMGTIDMEQDDGDGFMFGAGVTGIRGRVREACTRVVERIKAETDKPKNGKKIVSQITLDVFGFSRGAASARNFMYEVTKPAYSPNVIAVQDGYEPTYGYYEGTRAQKKYKKVLADTDGVSINTTLLVDGFMPEFGHLGYCLLEKKLITPKELERLEVVIRFVGVYDTVSSYDELGSALGGYNFDNDVAELHLNSTRFQKMVHFTAKDEHRTNFALTRINPSAKAIEKNFPGVHCDIGGAYEHGPEVVDEIGTSLKDNHFKRAAYKILFDPLAIYTKSGLEELTEELIDQHWYNRGELVINKQYLPSVYDPVGLTILDALYYEKLTGTKKLVRKDYSWIFAHFMEEFYKTIVMKPNFNLKTVEKYPIPENSFLGSVKKHLHDYVFGEGKEWEFKTDAQLEYESKEREKLDKKLKALENNKQADPAVKTVQDNLNPTYYKSKTDKILPGDNTKPEKTEPSQLKEVVIYGYSVQKALRILRHDYCHWSSTRDWFGMEPNGGFFSAPEEDRKRKFH</sequence>
<keyword evidence="2" id="KW-0378">Hydrolase</keyword>
<reference evidence="3" key="1">
    <citation type="submission" date="2016-11" db="EMBL/GenBank/DDBJ databases">
        <authorList>
            <person name="Varghese N."/>
            <person name="Submissions S."/>
        </authorList>
    </citation>
    <scope>NUCLEOTIDE SEQUENCE [LARGE SCALE GENOMIC DNA]</scope>
    <source>
        <strain evidence="3">DSM 24724</strain>
    </source>
</reference>
<protein>
    <submittedName>
        <fullName evidence="2">Uncharacterized alpha/beta hydrolase domain</fullName>
    </submittedName>
</protein>
<dbReference type="InterPro" id="IPR018712">
    <property type="entry name" value="Tle1-like_cat"/>
</dbReference>
<organism evidence="2 3">
    <name type="scientific">Flavobacterium chilense</name>
    <dbReference type="NCBI Taxonomy" id="946677"/>
    <lineage>
        <taxon>Bacteria</taxon>
        <taxon>Pseudomonadati</taxon>
        <taxon>Bacteroidota</taxon>
        <taxon>Flavobacteriia</taxon>
        <taxon>Flavobacteriales</taxon>
        <taxon>Flavobacteriaceae</taxon>
        <taxon>Flavobacterium</taxon>
    </lineage>
</organism>
<dbReference type="OrthoDB" id="4378831at2"/>